<sequence length="613" mass="69504">MIATRKPFRLLAAAVLNACLFLHSYAAAAGSDTPTPSHGIAMHGDLKYPPDFSHFDYTNPNAPKGGTLKRWSLGTFDSFNPFIIKGTPEDSIGLIYDSLMAKSDDEPFSEYGLLAESVTVPDDRRWVTFSLRPEARFSDGEPVTPEDVVFTFETLRTQGSPFYAAYYAGIEKIEAIDEHTVKFSFGDSDNRELPLIVGQVGILPKHYWEGRDFQSPSLDIPVGSGPYRLATFEAGRSATYELRDDYWGKDLPVNRGRHNFARIRFDYYRDSTVALEAFKAGEYDFRLETSSKEWATGYTGPAFDDGRISKQEVHNGNPTGMQAFIFNTRHAKFADPRVRQALAYAFDFEWTNHNIFYDAYTRTHSYFSNSEMAADKLPDADELKLLEPLRDQVPPEVFSEVYRAPTTDGSGNIRGQLRKGMRLLQQAGWTFRDNKLVNGETGEPFRFEILLVQKEFERVVAPFIRNLERMGVGVDIRIVDVSQYINRLRSFDFDMVVGSFPQSSSPGNEQRDFWGSALADLPGTRNLAGIKNPAVDALVEKLIAAPDRHSLVVAARALDRVLQWNHYVIPQYHIATWRIAYWNKFGMPETRAPYDLGLDTWWTLDAAEQERAR</sequence>
<feature type="signal peptide" evidence="2">
    <location>
        <begin position="1"/>
        <end position="28"/>
    </location>
</feature>
<dbReference type="PIRSF" id="PIRSF002741">
    <property type="entry name" value="MppA"/>
    <property type="match status" value="1"/>
</dbReference>
<dbReference type="SUPFAM" id="SSF53850">
    <property type="entry name" value="Periplasmic binding protein-like II"/>
    <property type="match status" value="1"/>
</dbReference>
<gene>
    <name evidence="4" type="ORF">GCM10011348_17630</name>
</gene>
<dbReference type="FunFam" id="3.10.105.10:FF:000005">
    <property type="entry name" value="ABC transporter substrate-binding protein"/>
    <property type="match status" value="1"/>
</dbReference>
<dbReference type="EMBL" id="BMLT01000004">
    <property type="protein sequence ID" value="GGO80598.1"/>
    <property type="molecule type" value="Genomic_DNA"/>
</dbReference>
<dbReference type="InterPro" id="IPR039424">
    <property type="entry name" value="SBP_5"/>
</dbReference>
<dbReference type="CDD" id="cd08497">
    <property type="entry name" value="MbnE-like"/>
    <property type="match status" value="1"/>
</dbReference>
<dbReference type="PANTHER" id="PTHR30290">
    <property type="entry name" value="PERIPLASMIC BINDING COMPONENT OF ABC TRANSPORTER"/>
    <property type="match status" value="1"/>
</dbReference>
<organism evidence="4 5">
    <name type="scientific">Marinobacterium nitratireducens</name>
    <dbReference type="NCBI Taxonomy" id="518897"/>
    <lineage>
        <taxon>Bacteria</taxon>
        <taxon>Pseudomonadati</taxon>
        <taxon>Pseudomonadota</taxon>
        <taxon>Gammaproteobacteria</taxon>
        <taxon>Oceanospirillales</taxon>
        <taxon>Oceanospirillaceae</taxon>
        <taxon>Marinobacterium</taxon>
    </lineage>
</organism>
<protein>
    <submittedName>
        <fullName evidence="4">ABC transporter</fullName>
    </submittedName>
</protein>
<dbReference type="Gene3D" id="3.40.190.10">
    <property type="entry name" value="Periplasmic binding protein-like II"/>
    <property type="match status" value="1"/>
</dbReference>
<dbReference type="GO" id="GO:0043190">
    <property type="term" value="C:ATP-binding cassette (ABC) transporter complex"/>
    <property type="evidence" value="ECO:0007669"/>
    <property type="project" value="InterPro"/>
</dbReference>
<name>A0A917ZC97_9GAMM</name>
<dbReference type="GO" id="GO:1904680">
    <property type="term" value="F:peptide transmembrane transporter activity"/>
    <property type="evidence" value="ECO:0007669"/>
    <property type="project" value="TreeGrafter"/>
</dbReference>
<feature type="domain" description="Solute-binding protein family 5" evidence="3">
    <location>
        <begin position="112"/>
        <end position="514"/>
    </location>
</feature>
<evidence type="ECO:0000313" key="5">
    <source>
        <dbReference type="Proteomes" id="UP000599578"/>
    </source>
</evidence>
<dbReference type="RefSeq" id="WP_188860218.1">
    <property type="nucleotide sequence ID" value="NZ_BMLT01000004.1"/>
</dbReference>
<accession>A0A917ZC97</accession>
<dbReference type="InterPro" id="IPR000914">
    <property type="entry name" value="SBP_5_dom"/>
</dbReference>
<comment type="caution">
    <text evidence="4">The sequence shown here is derived from an EMBL/GenBank/DDBJ whole genome shotgun (WGS) entry which is preliminary data.</text>
</comment>
<evidence type="ECO:0000256" key="1">
    <source>
        <dbReference type="ARBA" id="ARBA00022729"/>
    </source>
</evidence>
<keyword evidence="1 2" id="KW-0732">Signal</keyword>
<dbReference type="InterPro" id="IPR030678">
    <property type="entry name" value="Peptide/Ni-bd"/>
</dbReference>
<evidence type="ECO:0000256" key="2">
    <source>
        <dbReference type="SAM" id="SignalP"/>
    </source>
</evidence>
<evidence type="ECO:0000259" key="3">
    <source>
        <dbReference type="Pfam" id="PF00496"/>
    </source>
</evidence>
<feature type="chain" id="PRO_5037663630" evidence="2">
    <location>
        <begin position="29"/>
        <end position="613"/>
    </location>
</feature>
<dbReference type="GO" id="GO:0015833">
    <property type="term" value="P:peptide transport"/>
    <property type="evidence" value="ECO:0007669"/>
    <property type="project" value="TreeGrafter"/>
</dbReference>
<dbReference type="GO" id="GO:0042884">
    <property type="term" value="P:microcin transport"/>
    <property type="evidence" value="ECO:0007669"/>
    <property type="project" value="TreeGrafter"/>
</dbReference>
<dbReference type="Proteomes" id="UP000599578">
    <property type="component" value="Unassembled WGS sequence"/>
</dbReference>
<dbReference type="Gene3D" id="3.10.105.10">
    <property type="entry name" value="Dipeptide-binding Protein, Domain 3"/>
    <property type="match status" value="1"/>
</dbReference>
<reference evidence="4 5" key="1">
    <citation type="journal article" date="2014" name="Int. J. Syst. Evol. Microbiol.">
        <title>Complete genome sequence of Corynebacterium casei LMG S-19264T (=DSM 44701T), isolated from a smear-ripened cheese.</title>
        <authorList>
            <consortium name="US DOE Joint Genome Institute (JGI-PGF)"/>
            <person name="Walter F."/>
            <person name="Albersmeier A."/>
            <person name="Kalinowski J."/>
            <person name="Ruckert C."/>
        </authorList>
    </citation>
    <scope>NUCLEOTIDE SEQUENCE [LARGE SCALE GENOMIC DNA]</scope>
    <source>
        <strain evidence="4 5">CGMCC 1.7286</strain>
    </source>
</reference>
<dbReference type="AlphaFoldDB" id="A0A917ZC97"/>
<keyword evidence="5" id="KW-1185">Reference proteome</keyword>
<dbReference type="GO" id="GO:0030288">
    <property type="term" value="C:outer membrane-bounded periplasmic space"/>
    <property type="evidence" value="ECO:0007669"/>
    <property type="project" value="TreeGrafter"/>
</dbReference>
<proteinExistence type="predicted"/>
<dbReference type="Pfam" id="PF00496">
    <property type="entry name" value="SBP_bac_5"/>
    <property type="match status" value="1"/>
</dbReference>
<dbReference type="PANTHER" id="PTHR30290:SF64">
    <property type="entry name" value="ABC TRANSPORTER PERIPLASMIC BINDING PROTEIN"/>
    <property type="match status" value="1"/>
</dbReference>
<evidence type="ECO:0000313" key="4">
    <source>
        <dbReference type="EMBL" id="GGO80598.1"/>
    </source>
</evidence>